<organism evidence="4 5">
    <name type="scientific">Candidatus Gemmiger excrementigallinarum</name>
    <dbReference type="NCBI Taxonomy" id="2838609"/>
    <lineage>
        <taxon>Bacteria</taxon>
        <taxon>Bacillati</taxon>
        <taxon>Bacillota</taxon>
        <taxon>Clostridia</taxon>
        <taxon>Eubacteriales</taxon>
        <taxon>Gemmiger</taxon>
    </lineage>
</organism>
<gene>
    <name evidence="4" type="ORF">H9811_01840</name>
</gene>
<keyword evidence="2 4" id="KW-0067">ATP-binding</keyword>
<evidence type="ECO:0000256" key="1">
    <source>
        <dbReference type="ARBA" id="ARBA00022741"/>
    </source>
</evidence>
<dbReference type="CDD" id="cd03230">
    <property type="entry name" value="ABC_DR_subfamily_A"/>
    <property type="match status" value="1"/>
</dbReference>
<evidence type="ECO:0000259" key="3">
    <source>
        <dbReference type="PROSITE" id="PS50893"/>
    </source>
</evidence>
<dbReference type="InterPro" id="IPR003593">
    <property type="entry name" value="AAA+_ATPase"/>
</dbReference>
<keyword evidence="1" id="KW-0547">Nucleotide-binding</keyword>
<proteinExistence type="predicted"/>
<evidence type="ECO:0000256" key="2">
    <source>
        <dbReference type="ARBA" id="ARBA00022840"/>
    </source>
</evidence>
<dbReference type="PANTHER" id="PTHR43158">
    <property type="entry name" value="SKFA PEPTIDE EXPORT ATP-BINDING PROTEIN SKFE"/>
    <property type="match status" value="1"/>
</dbReference>
<accession>A0A9D2EP42</accession>
<dbReference type="InterPro" id="IPR003439">
    <property type="entry name" value="ABC_transporter-like_ATP-bd"/>
</dbReference>
<dbReference type="SUPFAM" id="SSF52540">
    <property type="entry name" value="P-loop containing nucleoside triphosphate hydrolases"/>
    <property type="match status" value="1"/>
</dbReference>
<dbReference type="Gene3D" id="3.40.50.300">
    <property type="entry name" value="P-loop containing nucleotide triphosphate hydrolases"/>
    <property type="match status" value="1"/>
</dbReference>
<dbReference type="EMBL" id="DXBP01000010">
    <property type="protein sequence ID" value="HIZ41284.1"/>
    <property type="molecule type" value="Genomic_DNA"/>
</dbReference>
<dbReference type="Pfam" id="PF00005">
    <property type="entry name" value="ABC_tran"/>
    <property type="match status" value="1"/>
</dbReference>
<feature type="domain" description="ABC transporter" evidence="3">
    <location>
        <begin position="7"/>
        <end position="229"/>
    </location>
</feature>
<dbReference type="AlphaFoldDB" id="A0A9D2EP42"/>
<reference evidence="4" key="1">
    <citation type="journal article" date="2021" name="PeerJ">
        <title>Extensive microbial diversity within the chicken gut microbiome revealed by metagenomics and culture.</title>
        <authorList>
            <person name="Gilroy R."/>
            <person name="Ravi A."/>
            <person name="Getino M."/>
            <person name="Pursley I."/>
            <person name="Horton D.L."/>
            <person name="Alikhan N.F."/>
            <person name="Baker D."/>
            <person name="Gharbi K."/>
            <person name="Hall N."/>
            <person name="Watson M."/>
            <person name="Adriaenssens E.M."/>
            <person name="Foster-Nyarko E."/>
            <person name="Jarju S."/>
            <person name="Secka A."/>
            <person name="Antonio M."/>
            <person name="Oren A."/>
            <person name="Chaudhuri R.R."/>
            <person name="La Ragione R."/>
            <person name="Hildebrand F."/>
            <person name="Pallen M.J."/>
        </authorList>
    </citation>
    <scope>NUCLEOTIDE SEQUENCE</scope>
    <source>
        <strain evidence="4">ChiSxjej1B13-11774</strain>
    </source>
</reference>
<reference evidence="4" key="2">
    <citation type="submission" date="2021-04" db="EMBL/GenBank/DDBJ databases">
        <authorList>
            <person name="Gilroy R."/>
        </authorList>
    </citation>
    <scope>NUCLEOTIDE SEQUENCE</scope>
    <source>
        <strain evidence="4">ChiSxjej1B13-11774</strain>
    </source>
</reference>
<dbReference type="InterPro" id="IPR027417">
    <property type="entry name" value="P-loop_NTPase"/>
</dbReference>
<dbReference type="GO" id="GO:0016887">
    <property type="term" value="F:ATP hydrolysis activity"/>
    <property type="evidence" value="ECO:0007669"/>
    <property type="project" value="InterPro"/>
</dbReference>
<dbReference type="PANTHER" id="PTHR43158:SF1">
    <property type="entry name" value="ABC TRANSPORTER, ATP-BINDING PROTEIN"/>
    <property type="match status" value="1"/>
</dbReference>
<name>A0A9D2EP42_9FIRM</name>
<dbReference type="SMART" id="SM00382">
    <property type="entry name" value="AAA"/>
    <property type="match status" value="1"/>
</dbReference>
<dbReference type="Proteomes" id="UP000824048">
    <property type="component" value="Unassembled WGS sequence"/>
</dbReference>
<protein>
    <submittedName>
        <fullName evidence="4">ABC transporter ATP-binding protein</fullName>
    </submittedName>
</protein>
<comment type="caution">
    <text evidence="4">The sequence shown here is derived from an EMBL/GenBank/DDBJ whole genome shotgun (WGS) entry which is preliminary data.</text>
</comment>
<dbReference type="GO" id="GO:0005524">
    <property type="term" value="F:ATP binding"/>
    <property type="evidence" value="ECO:0007669"/>
    <property type="project" value="UniProtKB-KW"/>
</dbReference>
<sequence>MCENGIYEAHGLYKRYGRKAALNGATFSVQPGKLVGLLGPNGSGKTTLLKISAGLLTPSGGSVLIDGQEPGVYTKSVTSYLPDRMALPTEMRAADAVSLYADFYTDFDAAKAHEMLNDLHIEAQDRIGAMSKGTQEKMQLCLTMSRAARLYLLDEPLGGVDPAARDYILQTILRNYSENAALVLSTHLIGDIEKALDEVIFLKDGAVLRQVGVDALREESGQSVDEYFREVYRC</sequence>
<evidence type="ECO:0000313" key="4">
    <source>
        <dbReference type="EMBL" id="HIZ41284.1"/>
    </source>
</evidence>
<evidence type="ECO:0000313" key="5">
    <source>
        <dbReference type="Proteomes" id="UP000824048"/>
    </source>
</evidence>
<dbReference type="PROSITE" id="PS50893">
    <property type="entry name" value="ABC_TRANSPORTER_2"/>
    <property type="match status" value="1"/>
</dbReference>